<evidence type="ECO:0000313" key="2">
    <source>
        <dbReference type="Proteomes" id="UP000572984"/>
    </source>
</evidence>
<dbReference type="RefSeq" id="WP_181054812.1">
    <property type="nucleotide sequence ID" value="NZ_JACDXJ010000003.1"/>
</dbReference>
<accession>A0A838BUL2</accession>
<organism evidence="1 2">
    <name type="scientific">Microvirga mediterraneensis</name>
    <dbReference type="NCBI Taxonomy" id="2754695"/>
    <lineage>
        <taxon>Bacteria</taxon>
        <taxon>Pseudomonadati</taxon>
        <taxon>Pseudomonadota</taxon>
        <taxon>Alphaproteobacteria</taxon>
        <taxon>Hyphomicrobiales</taxon>
        <taxon>Methylobacteriaceae</taxon>
        <taxon>Microvirga</taxon>
    </lineage>
</organism>
<keyword evidence="2" id="KW-1185">Reference proteome</keyword>
<gene>
    <name evidence="1" type="ORF">H0S73_24390</name>
</gene>
<dbReference type="AlphaFoldDB" id="A0A838BUL2"/>
<proteinExistence type="predicted"/>
<dbReference type="Proteomes" id="UP000572984">
    <property type="component" value="Unassembled WGS sequence"/>
</dbReference>
<protein>
    <submittedName>
        <fullName evidence="1">Uncharacterized protein</fullName>
    </submittedName>
</protein>
<evidence type="ECO:0000313" key="1">
    <source>
        <dbReference type="EMBL" id="MBA1159227.1"/>
    </source>
</evidence>
<name>A0A838BUL2_9HYPH</name>
<sequence length="93" mass="10219">MKLLLKRASCTNSAGKLVHRSRVDLVLITFPYGRSADEGWPYAALEESNVVRVLPEIARQDDDPVIIDLSQEPEKPLCLDSTLGIAGQALLDD</sequence>
<dbReference type="EMBL" id="JACDXJ010000003">
    <property type="protein sequence ID" value="MBA1159227.1"/>
    <property type="molecule type" value="Genomic_DNA"/>
</dbReference>
<reference evidence="1 2" key="1">
    <citation type="submission" date="2020-07" db="EMBL/GenBank/DDBJ databases">
        <title>Draft genome and description of Microvirga mediterraneensis Marseille-Q2068 sp. nov.</title>
        <authorList>
            <person name="Boxberger M."/>
        </authorList>
    </citation>
    <scope>NUCLEOTIDE SEQUENCE [LARGE SCALE GENOMIC DNA]</scope>
    <source>
        <strain evidence="1 2">Marseille-Q2068</strain>
    </source>
</reference>
<comment type="caution">
    <text evidence="1">The sequence shown here is derived from an EMBL/GenBank/DDBJ whole genome shotgun (WGS) entry which is preliminary data.</text>
</comment>